<accession>A0A517RIB2</accession>
<feature type="signal peptide" evidence="2">
    <location>
        <begin position="1"/>
        <end position="19"/>
    </location>
</feature>
<name>A0A517RIB2_9PLAN</name>
<dbReference type="KEGG" id="gaz:Pan241w_37080"/>
<sequence length="224" mass="24297" precursor="true">MRCWVVLSLLIFANLSCNSEPGTSIAEGNRPPNSTEEDFLSTRSPSSEGEDSSLKSADEVIDLIESSTNEETEKLPPPIPFDPPLTAMEINGILQQCLEQILTSADFKRQREFYGTPGSKDVQLVNSSKTPWPANFHPKVKGYDLRFAKSNSVDLDGNRILGIRLDKLDVVAPNAGLFDGNIVLALSNVGGTKNGAVNGGCFLNFTVHRQGDNYVAAFSSSFDP</sequence>
<dbReference type="EMBL" id="CP036269">
    <property type="protein sequence ID" value="QDT43606.1"/>
    <property type="molecule type" value="Genomic_DNA"/>
</dbReference>
<proteinExistence type="predicted"/>
<evidence type="ECO:0000256" key="2">
    <source>
        <dbReference type="SAM" id="SignalP"/>
    </source>
</evidence>
<keyword evidence="2" id="KW-0732">Signal</keyword>
<evidence type="ECO:0000256" key="1">
    <source>
        <dbReference type="SAM" id="MobiDB-lite"/>
    </source>
</evidence>
<keyword evidence="4" id="KW-1185">Reference proteome</keyword>
<evidence type="ECO:0000313" key="4">
    <source>
        <dbReference type="Proteomes" id="UP000317171"/>
    </source>
</evidence>
<feature type="region of interest" description="Disordered" evidence="1">
    <location>
        <begin position="21"/>
        <end position="56"/>
    </location>
</feature>
<evidence type="ECO:0008006" key="5">
    <source>
        <dbReference type="Google" id="ProtNLM"/>
    </source>
</evidence>
<reference evidence="3 4" key="1">
    <citation type="submission" date="2019-02" db="EMBL/GenBank/DDBJ databases">
        <title>Deep-cultivation of Planctomycetes and their phenomic and genomic characterization uncovers novel biology.</title>
        <authorList>
            <person name="Wiegand S."/>
            <person name="Jogler M."/>
            <person name="Boedeker C."/>
            <person name="Pinto D."/>
            <person name="Vollmers J."/>
            <person name="Rivas-Marin E."/>
            <person name="Kohn T."/>
            <person name="Peeters S.H."/>
            <person name="Heuer A."/>
            <person name="Rast P."/>
            <person name="Oberbeckmann S."/>
            <person name="Bunk B."/>
            <person name="Jeske O."/>
            <person name="Meyerdierks A."/>
            <person name="Storesund J.E."/>
            <person name="Kallscheuer N."/>
            <person name="Luecker S."/>
            <person name="Lage O.M."/>
            <person name="Pohl T."/>
            <person name="Merkel B.J."/>
            <person name="Hornburger P."/>
            <person name="Mueller R.-W."/>
            <person name="Bruemmer F."/>
            <person name="Labrenz M."/>
            <person name="Spormann A.M."/>
            <person name="Op den Camp H."/>
            <person name="Overmann J."/>
            <person name="Amann R."/>
            <person name="Jetten M.S.M."/>
            <person name="Mascher T."/>
            <person name="Medema M.H."/>
            <person name="Devos D.P."/>
            <person name="Kaster A.-K."/>
            <person name="Ovreas L."/>
            <person name="Rohde M."/>
            <person name="Galperin M.Y."/>
            <person name="Jogler C."/>
        </authorList>
    </citation>
    <scope>NUCLEOTIDE SEQUENCE [LARGE SCALE GENOMIC DNA]</scope>
    <source>
        <strain evidence="3 4">Pan241w</strain>
    </source>
</reference>
<dbReference type="Proteomes" id="UP000317171">
    <property type="component" value="Chromosome"/>
</dbReference>
<organism evidence="3 4">
    <name type="scientific">Gimesia alba</name>
    <dbReference type="NCBI Taxonomy" id="2527973"/>
    <lineage>
        <taxon>Bacteria</taxon>
        <taxon>Pseudomonadati</taxon>
        <taxon>Planctomycetota</taxon>
        <taxon>Planctomycetia</taxon>
        <taxon>Planctomycetales</taxon>
        <taxon>Planctomycetaceae</taxon>
        <taxon>Gimesia</taxon>
    </lineage>
</organism>
<feature type="chain" id="PRO_5021859192" description="Secreted protein" evidence="2">
    <location>
        <begin position="20"/>
        <end position="224"/>
    </location>
</feature>
<protein>
    <recommendedName>
        <fullName evidence="5">Secreted protein</fullName>
    </recommendedName>
</protein>
<dbReference type="AlphaFoldDB" id="A0A517RIB2"/>
<gene>
    <name evidence="3" type="ORF">Pan241w_37080</name>
</gene>
<evidence type="ECO:0000313" key="3">
    <source>
        <dbReference type="EMBL" id="QDT43606.1"/>
    </source>
</evidence>